<keyword evidence="1" id="KW-0812">Transmembrane</keyword>
<reference evidence="3" key="1">
    <citation type="submission" date="2017-02" db="EMBL/GenBank/DDBJ databases">
        <authorList>
            <person name="Varghese N."/>
            <person name="Submissions S."/>
        </authorList>
    </citation>
    <scope>NUCLEOTIDE SEQUENCE [LARGE SCALE GENOMIC DNA]</scope>
    <source>
        <strain evidence="3">DSM 23546</strain>
    </source>
</reference>
<sequence>MSTNAVLVWTLAAIFVPFLPITARVVFVLIFIIQAIGNRYYKKIRDETVLAS</sequence>
<evidence type="ECO:0000313" key="2">
    <source>
        <dbReference type="EMBL" id="SKB38258.1"/>
    </source>
</evidence>
<protein>
    <submittedName>
        <fullName evidence="2">Uncharacterized protein</fullName>
    </submittedName>
</protein>
<keyword evidence="1" id="KW-0472">Membrane</keyword>
<evidence type="ECO:0000313" key="3">
    <source>
        <dbReference type="Proteomes" id="UP000190339"/>
    </source>
</evidence>
<organism evidence="2 3">
    <name type="scientific">Maribacter arcticus</name>
    <dbReference type="NCBI Taxonomy" id="561365"/>
    <lineage>
        <taxon>Bacteria</taxon>
        <taxon>Pseudomonadati</taxon>
        <taxon>Bacteroidota</taxon>
        <taxon>Flavobacteriia</taxon>
        <taxon>Flavobacteriales</taxon>
        <taxon>Flavobacteriaceae</taxon>
        <taxon>Maribacter</taxon>
    </lineage>
</organism>
<keyword evidence="1" id="KW-1133">Transmembrane helix</keyword>
<dbReference type="EMBL" id="FUYL01000003">
    <property type="protein sequence ID" value="SKB38258.1"/>
    <property type="molecule type" value="Genomic_DNA"/>
</dbReference>
<gene>
    <name evidence="2" type="ORF">SAMN05660866_01121</name>
</gene>
<name>A0A1T5ATC8_9FLAO</name>
<feature type="transmembrane region" description="Helical" evidence="1">
    <location>
        <begin position="6"/>
        <end position="33"/>
    </location>
</feature>
<accession>A0A1T5ATC8</accession>
<keyword evidence="3" id="KW-1185">Reference proteome</keyword>
<evidence type="ECO:0000256" key="1">
    <source>
        <dbReference type="SAM" id="Phobius"/>
    </source>
</evidence>
<dbReference type="AlphaFoldDB" id="A0A1T5ATC8"/>
<dbReference type="Proteomes" id="UP000190339">
    <property type="component" value="Unassembled WGS sequence"/>
</dbReference>
<proteinExistence type="predicted"/>